<reference evidence="5" key="1">
    <citation type="submission" date="2020-06" db="EMBL/GenBank/DDBJ databases">
        <title>Draft genome of Bugula neritina, a colonial animal packing powerful symbionts and potential medicines.</title>
        <authorList>
            <person name="Rayko M."/>
        </authorList>
    </citation>
    <scope>NUCLEOTIDE SEQUENCE [LARGE SCALE GENOMIC DNA]</scope>
    <source>
        <strain evidence="5">Kwan_BN1</strain>
    </source>
</reference>
<evidence type="ECO:0000313" key="5">
    <source>
        <dbReference type="EMBL" id="KAF6018259.1"/>
    </source>
</evidence>
<evidence type="ECO:0000256" key="4">
    <source>
        <dbReference type="SAM" id="MobiDB-lite"/>
    </source>
</evidence>
<comment type="similarity">
    <text evidence="1">Belongs to the bacterial ribosomal protein bS18 family.</text>
</comment>
<dbReference type="NCBIfam" id="TIGR00165">
    <property type="entry name" value="S18"/>
    <property type="match status" value="1"/>
</dbReference>
<dbReference type="GO" id="GO:0032543">
    <property type="term" value="P:mitochondrial translation"/>
    <property type="evidence" value="ECO:0007669"/>
    <property type="project" value="TreeGrafter"/>
</dbReference>
<dbReference type="GO" id="GO:0003735">
    <property type="term" value="F:structural constituent of ribosome"/>
    <property type="evidence" value="ECO:0007669"/>
    <property type="project" value="InterPro"/>
</dbReference>
<dbReference type="InterPro" id="IPR001648">
    <property type="entry name" value="Ribosomal_bS18"/>
</dbReference>
<keyword evidence="3" id="KW-0687">Ribonucleoprotein</keyword>
<dbReference type="GO" id="GO:0070181">
    <property type="term" value="F:small ribosomal subunit rRNA binding"/>
    <property type="evidence" value="ECO:0007669"/>
    <property type="project" value="TreeGrafter"/>
</dbReference>
<feature type="compositionally biased region" description="Low complexity" evidence="4">
    <location>
        <begin position="82"/>
        <end position="100"/>
    </location>
</feature>
<accession>A0A7J7IWH6</accession>
<dbReference type="SUPFAM" id="SSF46911">
    <property type="entry name" value="Ribosomal protein S18"/>
    <property type="match status" value="1"/>
</dbReference>
<dbReference type="PANTHER" id="PTHR13479:SF40">
    <property type="entry name" value="SMALL RIBOSOMAL SUBUNIT PROTEIN BS18M"/>
    <property type="match status" value="1"/>
</dbReference>
<keyword evidence="2" id="KW-0689">Ribosomal protein</keyword>
<dbReference type="EMBL" id="VXIV02003325">
    <property type="protein sequence ID" value="KAF6018259.1"/>
    <property type="molecule type" value="Genomic_DNA"/>
</dbReference>
<dbReference type="PANTHER" id="PTHR13479">
    <property type="entry name" value="30S RIBOSOMAL PROTEIN S18"/>
    <property type="match status" value="1"/>
</dbReference>
<proteinExistence type="inferred from homology"/>
<feature type="region of interest" description="Disordered" evidence="4">
    <location>
        <begin position="80"/>
        <end position="109"/>
    </location>
</feature>
<name>A0A7J7IWH6_BUGNE</name>
<dbReference type="AlphaFoldDB" id="A0A7J7IWH6"/>
<evidence type="ECO:0000313" key="6">
    <source>
        <dbReference type="Proteomes" id="UP000593567"/>
    </source>
</evidence>
<evidence type="ECO:0000256" key="2">
    <source>
        <dbReference type="ARBA" id="ARBA00022980"/>
    </source>
</evidence>
<keyword evidence="6" id="KW-1185">Reference proteome</keyword>
<protein>
    <submittedName>
        <fullName evidence="5">MRPS18C</fullName>
    </submittedName>
</protein>
<dbReference type="Proteomes" id="UP000593567">
    <property type="component" value="Unassembled WGS sequence"/>
</dbReference>
<dbReference type="OrthoDB" id="10066799at2759"/>
<sequence>MINLSNHTLKLFRKSIFDNKALSIISTCVCGYHDKPRDKVQLAKRWAAQQKERMEAYKKYQPFKDPVPLDDIVQMIRAQANSAHTSTSEHTSPESSTASEGGATPVPTSCSHVESVIDTDVTPYKKKQKKCILCQHNIELDYKNIRLLSQFVSPFTGKIYGASITGLCIPMQIRVSKLIRRARKMGFMPIMQKREEFLKDPELFNPFIRRF</sequence>
<evidence type="ECO:0000256" key="1">
    <source>
        <dbReference type="ARBA" id="ARBA00005589"/>
    </source>
</evidence>
<dbReference type="Pfam" id="PF01084">
    <property type="entry name" value="Ribosomal_S18"/>
    <property type="match status" value="1"/>
</dbReference>
<evidence type="ECO:0000256" key="3">
    <source>
        <dbReference type="ARBA" id="ARBA00023274"/>
    </source>
</evidence>
<comment type="caution">
    <text evidence="5">The sequence shown here is derived from an EMBL/GenBank/DDBJ whole genome shotgun (WGS) entry which is preliminary data.</text>
</comment>
<dbReference type="GO" id="GO:0005763">
    <property type="term" value="C:mitochondrial small ribosomal subunit"/>
    <property type="evidence" value="ECO:0007669"/>
    <property type="project" value="TreeGrafter"/>
</dbReference>
<dbReference type="Gene3D" id="4.10.640.10">
    <property type="entry name" value="Ribosomal protein S18"/>
    <property type="match status" value="1"/>
</dbReference>
<organism evidence="5 6">
    <name type="scientific">Bugula neritina</name>
    <name type="common">Brown bryozoan</name>
    <name type="synonym">Sertularia neritina</name>
    <dbReference type="NCBI Taxonomy" id="10212"/>
    <lineage>
        <taxon>Eukaryota</taxon>
        <taxon>Metazoa</taxon>
        <taxon>Spiralia</taxon>
        <taxon>Lophotrochozoa</taxon>
        <taxon>Bryozoa</taxon>
        <taxon>Gymnolaemata</taxon>
        <taxon>Cheilostomatida</taxon>
        <taxon>Flustrina</taxon>
        <taxon>Buguloidea</taxon>
        <taxon>Bugulidae</taxon>
        <taxon>Bugula</taxon>
    </lineage>
</organism>
<gene>
    <name evidence="5" type="ORF">EB796_023421</name>
</gene>
<dbReference type="InterPro" id="IPR036870">
    <property type="entry name" value="Ribosomal_bS18_sf"/>
</dbReference>